<proteinExistence type="predicted"/>
<protein>
    <submittedName>
        <fullName evidence="1">Uncharacterized protein</fullName>
    </submittedName>
</protein>
<dbReference type="EMBL" id="JACXVP010000003">
    <property type="protein sequence ID" value="KAG5616053.1"/>
    <property type="molecule type" value="Genomic_DNA"/>
</dbReference>
<dbReference type="AlphaFoldDB" id="A0A9J5ZUP9"/>
<reference evidence="1 2" key="1">
    <citation type="submission" date="2020-09" db="EMBL/GenBank/DDBJ databases">
        <title>De no assembly of potato wild relative species, Solanum commersonii.</title>
        <authorList>
            <person name="Cho K."/>
        </authorList>
    </citation>
    <scope>NUCLEOTIDE SEQUENCE [LARGE SCALE GENOMIC DNA]</scope>
    <source>
        <strain evidence="1">LZ3.2</strain>
        <tissue evidence="1">Leaf</tissue>
    </source>
</reference>
<keyword evidence="2" id="KW-1185">Reference proteome</keyword>
<comment type="caution">
    <text evidence="1">The sequence shown here is derived from an EMBL/GenBank/DDBJ whole genome shotgun (WGS) entry which is preliminary data.</text>
</comment>
<gene>
    <name evidence="1" type="ORF">H5410_015877</name>
</gene>
<dbReference type="Proteomes" id="UP000824120">
    <property type="component" value="Chromosome 3"/>
</dbReference>
<organism evidence="1 2">
    <name type="scientific">Solanum commersonii</name>
    <name type="common">Commerson's wild potato</name>
    <name type="synonym">Commerson's nightshade</name>
    <dbReference type="NCBI Taxonomy" id="4109"/>
    <lineage>
        <taxon>Eukaryota</taxon>
        <taxon>Viridiplantae</taxon>
        <taxon>Streptophyta</taxon>
        <taxon>Embryophyta</taxon>
        <taxon>Tracheophyta</taxon>
        <taxon>Spermatophyta</taxon>
        <taxon>Magnoliopsida</taxon>
        <taxon>eudicotyledons</taxon>
        <taxon>Gunneridae</taxon>
        <taxon>Pentapetalae</taxon>
        <taxon>asterids</taxon>
        <taxon>lamiids</taxon>
        <taxon>Solanales</taxon>
        <taxon>Solanaceae</taxon>
        <taxon>Solanoideae</taxon>
        <taxon>Solaneae</taxon>
        <taxon>Solanum</taxon>
    </lineage>
</organism>
<dbReference type="OrthoDB" id="895680at2759"/>
<evidence type="ECO:0000313" key="1">
    <source>
        <dbReference type="EMBL" id="KAG5616053.1"/>
    </source>
</evidence>
<evidence type="ECO:0000313" key="2">
    <source>
        <dbReference type="Proteomes" id="UP000824120"/>
    </source>
</evidence>
<accession>A0A9J5ZUP9</accession>
<sequence>MVETGNTKVKYENFLNRVTSCDHYPNLWKNRCAAKYGAKQSNTRVKFLILKDTTHLLNTAFPYIQWANEWVIYLRMVEKCKSRKIGGGNLERPSGRMIYAFAIPLGTGTNNQAEVQALAMVSYGASNMDIRKFTRSLLRNGH</sequence>
<name>A0A9J5ZUP9_SOLCO</name>